<dbReference type="AlphaFoldDB" id="A0A1R3JWW6"/>
<feature type="repeat" description="PPR" evidence="3">
    <location>
        <begin position="222"/>
        <end position="256"/>
    </location>
</feature>
<dbReference type="GO" id="GO:0003723">
    <property type="term" value="F:RNA binding"/>
    <property type="evidence" value="ECO:0007669"/>
    <property type="project" value="InterPro"/>
</dbReference>
<dbReference type="FunFam" id="1.25.40.10:FF:000957">
    <property type="entry name" value="Pentatricopeptide repeat-containing protein At4g39530"/>
    <property type="match status" value="1"/>
</dbReference>
<dbReference type="InterPro" id="IPR046960">
    <property type="entry name" value="PPR_At4g14850-like_plant"/>
</dbReference>
<dbReference type="InterPro" id="IPR011990">
    <property type="entry name" value="TPR-like_helical_dom_sf"/>
</dbReference>
<dbReference type="PANTHER" id="PTHR47926">
    <property type="entry name" value="PENTATRICOPEPTIDE REPEAT-CONTAINING PROTEIN"/>
    <property type="match status" value="1"/>
</dbReference>
<evidence type="ECO:0000256" key="3">
    <source>
        <dbReference type="PROSITE-ProRule" id="PRU00708"/>
    </source>
</evidence>
<dbReference type="InterPro" id="IPR046848">
    <property type="entry name" value="E_motif"/>
</dbReference>
<dbReference type="Pfam" id="PF12854">
    <property type="entry name" value="PPR_1"/>
    <property type="match status" value="1"/>
</dbReference>
<dbReference type="FunFam" id="1.25.40.10:FF:001790">
    <property type="entry name" value="Putative pentatricopeptide repeat-containing protein At2g01510"/>
    <property type="match status" value="1"/>
</dbReference>
<accession>A0A1R3JWW6</accession>
<feature type="repeat" description="PPR" evidence="3">
    <location>
        <begin position="323"/>
        <end position="357"/>
    </location>
</feature>
<evidence type="ECO:0000313" key="6">
    <source>
        <dbReference type="Proteomes" id="UP000187203"/>
    </source>
</evidence>
<dbReference type="OrthoDB" id="1882346at2759"/>
<keyword evidence="2" id="KW-0677">Repeat</keyword>
<dbReference type="Pfam" id="PF20431">
    <property type="entry name" value="E_motif"/>
    <property type="match status" value="1"/>
</dbReference>
<feature type="domain" description="DYW" evidence="4">
    <location>
        <begin position="741"/>
        <end position="833"/>
    </location>
</feature>
<keyword evidence="6" id="KW-1185">Reference proteome</keyword>
<comment type="caution">
    <text evidence="5">The sequence shown here is derived from an EMBL/GenBank/DDBJ whole genome shotgun (WGS) entry which is preliminary data.</text>
</comment>
<dbReference type="GO" id="GO:0009451">
    <property type="term" value="P:RNA modification"/>
    <property type="evidence" value="ECO:0007669"/>
    <property type="project" value="InterPro"/>
</dbReference>
<evidence type="ECO:0000256" key="2">
    <source>
        <dbReference type="ARBA" id="ARBA00022737"/>
    </source>
</evidence>
<comment type="similarity">
    <text evidence="1">Belongs to the PPR family. PCMP-H subfamily.</text>
</comment>
<dbReference type="Pfam" id="PF13041">
    <property type="entry name" value="PPR_2"/>
    <property type="match status" value="4"/>
</dbReference>
<dbReference type="InterPro" id="IPR002885">
    <property type="entry name" value="PPR_rpt"/>
</dbReference>
<evidence type="ECO:0000256" key="1">
    <source>
        <dbReference type="ARBA" id="ARBA00006643"/>
    </source>
</evidence>
<dbReference type="Pfam" id="PF01535">
    <property type="entry name" value="PPR"/>
    <property type="match status" value="6"/>
</dbReference>
<dbReference type="FunFam" id="1.25.40.10:FF:000196">
    <property type="entry name" value="Pentatricopeptide repeat-containing protein At4g14850"/>
    <property type="match status" value="1"/>
</dbReference>
<dbReference type="FunFam" id="1.25.40.10:FF:000031">
    <property type="entry name" value="Pentatricopeptide repeat-containing protein mitochondrial"/>
    <property type="match status" value="1"/>
</dbReference>
<evidence type="ECO:0000313" key="5">
    <source>
        <dbReference type="EMBL" id="OMO99290.1"/>
    </source>
</evidence>
<evidence type="ECO:0000259" key="4">
    <source>
        <dbReference type="Pfam" id="PF14432"/>
    </source>
</evidence>
<dbReference type="PROSITE" id="PS51375">
    <property type="entry name" value="PPR"/>
    <property type="match status" value="8"/>
</dbReference>
<dbReference type="FunFam" id="1.25.40.10:FF:001404">
    <property type="entry name" value="Putative pentatricopeptide repeat-containing protein"/>
    <property type="match status" value="1"/>
</dbReference>
<feature type="repeat" description="PPR" evidence="3">
    <location>
        <begin position="59"/>
        <end position="93"/>
    </location>
</feature>
<dbReference type="InterPro" id="IPR032867">
    <property type="entry name" value="DYW_dom"/>
</dbReference>
<dbReference type="Proteomes" id="UP000187203">
    <property type="component" value="Unassembled WGS sequence"/>
</dbReference>
<feature type="repeat" description="PPR" evidence="3">
    <location>
        <begin position="525"/>
        <end position="559"/>
    </location>
</feature>
<feature type="repeat" description="PPR" evidence="3">
    <location>
        <begin position="424"/>
        <end position="458"/>
    </location>
</feature>
<dbReference type="STRING" id="93759.A0A1R3JWW6"/>
<dbReference type="Gene3D" id="1.25.40.10">
    <property type="entry name" value="Tetratricopeptide repeat domain"/>
    <property type="match status" value="6"/>
</dbReference>
<feature type="repeat" description="PPR" evidence="3">
    <location>
        <begin position="663"/>
        <end position="697"/>
    </location>
</feature>
<proteinExistence type="inferred from homology"/>
<feature type="repeat" description="PPR" evidence="3">
    <location>
        <begin position="191"/>
        <end position="221"/>
    </location>
</feature>
<organism evidence="5 6">
    <name type="scientific">Corchorus olitorius</name>
    <dbReference type="NCBI Taxonomy" id="93759"/>
    <lineage>
        <taxon>Eukaryota</taxon>
        <taxon>Viridiplantae</taxon>
        <taxon>Streptophyta</taxon>
        <taxon>Embryophyta</taxon>
        <taxon>Tracheophyta</taxon>
        <taxon>Spermatophyta</taxon>
        <taxon>Magnoliopsida</taxon>
        <taxon>eudicotyledons</taxon>
        <taxon>Gunneridae</taxon>
        <taxon>Pentapetalae</taxon>
        <taxon>rosids</taxon>
        <taxon>malvids</taxon>
        <taxon>Malvales</taxon>
        <taxon>Malvaceae</taxon>
        <taxon>Grewioideae</taxon>
        <taxon>Apeibeae</taxon>
        <taxon>Corchorus</taxon>
    </lineage>
</organism>
<sequence>MLAHVLQHKHSWAPNDMKPFRPTIALKNLASLAPSKPLKPPRNVETVDARSIKTGFDRNTCHYNFMVENFLRQGDLSGARQLFDQMPNRNTVSTNLIISGYVKSGDLLRARKMFDAMIERTAVTWTIMIGGYSQKKQICEAFKLFAEMRRHDMEPDFVTFATLLSGCNDAEVHKELVQVHACVVKLGYESSLMVSNSLIDSYCKTNHLDLACRVFREMTEKDSVSFNALITGFSKEGLPGNAITLFLEMQNLGYKPSDFTFAGVLAAGIRLNDFAFGQQIHGCLVKTGFVWNVFVANALLDYYSKNDSLVEARKLFDEMPNLDGISYNVIISCYAGFGEHEEAIRLFHDLQFTQFNRTQFPFATMLSIAANTLDLKMGQQIHSHAIVTTADSENLVGNSLVDMYAKCGRFEEAELIFRSLTHRSTIPWTALISGYVQIGFHEEGLKMFNEMQKAGVRADQATFASILKASANLASLSLGKQLHSFVIRSGFMSNVFSGSALLDMYAKCGSIKDAIQLFQDMPVRNIVSWNALISAHAQNGDGEATLDSFEKMVQSGFEPDSVSFLSVLSACGHCGLVQEGLRYFRSMNQVYNIVPKKEHYASMVDMLCRSGQFNDAEKLMAEMPFDPDEIMWSSVLNSCRIHKNQELARKAADQIFRMEVLRDAAAYVSMSNIYAEAGQWENVGKVKKAMRDRGIRKVPAYSWVEIRHKVHVFSANDTLHPQMEEIRKKIDMLLEQMEKEGYKPDTSCALHDVDEKIKIESLKYHSERLAIAFALISTPEGSPILIMKNLRACTDCHAAIKVISKIVRREITVRDSSRFHHFKDGICSCGDYW</sequence>
<name>A0A1R3JWW6_9ROSI</name>
<dbReference type="Pfam" id="PF14432">
    <property type="entry name" value="DYW_deaminase"/>
    <property type="match status" value="1"/>
</dbReference>
<dbReference type="EMBL" id="AWUE01015160">
    <property type="protein sequence ID" value="OMO99290.1"/>
    <property type="molecule type" value="Genomic_DNA"/>
</dbReference>
<dbReference type="PANTHER" id="PTHR47926:SF475">
    <property type="entry name" value="DYW DOMAIN-CONTAINING PROTEIN"/>
    <property type="match status" value="1"/>
</dbReference>
<protein>
    <recommendedName>
        <fullName evidence="4">DYW domain-containing protein</fullName>
    </recommendedName>
</protein>
<reference evidence="6" key="1">
    <citation type="submission" date="2013-09" db="EMBL/GenBank/DDBJ databases">
        <title>Corchorus olitorius genome sequencing.</title>
        <authorList>
            <person name="Alam M."/>
            <person name="Haque M.S."/>
            <person name="Islam M.S."/>
            <person name="Emdad E.M."/>
            <person name="Islam M.M."/>
            <person name="Ahmed B."/>
            <person name="Halim A."/>
            <person name="Hossen Q.M.M."/>
            <person name="Hossain M.Z."/>
            <person name="Ahmed R."/>
            <person name="Khan M.M."/>
            <person name="Islam R."/>
            <person name="Rashid M.M."/>
            <person name="Khan S.A."/>
            <person name="Rahman M.S."/>
            <person name="Alam M."/>
            <person name="Yahiya A.S."/>
            <person name="Khan M.S."/>
            <person name="Azam M.S."/>
            <person name="Haque T."/>
            <person name="Lashkar M.Z.H."/>
            <person name="Akhand A.I."/>
            <person name="Morshed G."/>
            <person name="Roy S."/>
            <person name="Uddin K.S."/>
            <person name="Rabeya T."/>
            <person name="Hossain A.S."/>
            <person name="Chowdhury A."/>
            <person name="Snigdha A.R."/>
            <person name="Mortoza M.S."/>
            <person name="Matin S.A."/>
            <person name="Hoque S.M.E."/>
            <person name="Islam M.K."/>
            <person name="Roy D.K."/>
            <person name="Haider R."/>
            <person name="Moosa M.M."/>
            <person name="Elias S.M."/>
            <person name="Hasan A.M."/>
            <person name="Jahan S."/>
            <person name="Shafiuddin M."/>
            <person name="Mahmood N."/>
            <person name="Shommy N.S."/>
        </authorList>
    </citation>
    <scope>NUCLEOTIDE SEQUENCE [LARGE SCALE GENOMIC DNA]</scope>
    <source>
        <strain evidence="6">cv. O-4</strain>
    </source>
</reference>
<dbReference type="GO" id="GO:0008270">
    <property type="term" value="F:zinc ion binding"/>
    <property type="evidence" value="ECO:0007669"/>
    <property type="project" value="InterPro"/>
</dbReference>
<gene>
    <name evidence="5" type="ORF">COLO4_13366</name>
</gene>
<feature type="repeat" description="PPR" evidence="3">
    <location>
        <begin position="121"/>
        <end position="155"/>
    </location>
</feature>
<dbReference type="NCBIfam" id="TIGR00756">
    <property type="entry name" value="PPR"/>
    <property type="match status" value="10"/>
</dbReference>